<gene>
    <name evidence="5" type="ORF">LNKW23_43150</name>
</gene>
<evidence type="ECO:0000256" key="3">
    <source>
        <dbReference type="ARBA" id="ARBA00022801"/>
    </source>
</evidence>
<keyword evidence="6" id="KW-1185">Reference proteome</keyword>
<evidence type="ECO:0000256" key="4">
    <source>
        <dbReference type="ARBA" id="ARBA00022825"/>
    </source>
</evidence>
<accession>A0ABQ6LSQ9</accession>
<dbReference type="SUPFAM" id="SSF52317">
    <property type="entry name" value="Class I glutamine amidotransferase-like"/>
    <property type="match status" value="1"/>
</dbReference>
<protein>
    <submittedName>
        <fullName evidence="5">Type 1 glutamine amidotransferase-like domain-containing protein</fullName>
    </submittedName>
</protein>
<keyword evidence="2" id="KW-0645">Protease</keyword>
<dbReference type="PANTHER" id="PTHR20842:SF0">
    <property type="entry name" value="ALPHA-ASPARTYL DIPEPTIDASE"/>
    <property type="match status" value="1"/>
</dbReference>
<proteinExistence type="inferred from homology"/>
<organism evidence="5 6">
    <name type="scientific">Paralimibaculum aggregatum</name>
    <dbReference type="NCBI Taxonomy" id="3036245"/>
    <lineage>
        <taxon>Bacteria</taxon>
        <taxon>Pseudomonadati</taxon>
        <taxon>Pseudomonadota</taxon>
        <taxon>Alphaproteobacteria</taxon>
        <taxon>Rhodobacterales</taxon>
        <taxon>Paracoccaceae</taxon>
        <taxon>Paralimibaculum</taxon>
    </lineage>
</organism>
<dbReference type="Pfam" id="PF03575">
    <property type="entry name" value="Peptidase_S51"/>
    <property type="match status" value="1"/>
</dbReference>
<dbReference type="InterPro" id="IPR005320">
    <property type="entry name" value="Peptidase_S51"/>
</dbReference>
<comment type="similarity">
    <text evidence="1">Belongs to the peptidase S51 family.</text>
</comment>
<evidence type="ECO:0000256" key="1">
    <source>
        <dbReference type="ARBA" id="ARBA00006534"/>
    </source>
</evidence>
<evidence type="ECO:0000256" key="2">
    <source>
        <dbReference type="ARBA" id="ARBA00022670"/>
    </source>
</evidence>
<dbReference type="Gene3D" id="3.40.50.880">
    <property type="match status" value="1"/>
</dbReference>
<reference evidence="5 6" key="1">
    <citation type="submission" date="2023-04" db="EMBL/GenBank/DDBJ databases">
        <title>Marinoamorphus aggregata gen. nov., sp. Nov., isolate from tissue of brittle star Ophioplocus japonicus.</title>
        <authorList>
            <person name="Kawano K."/>
            <person name="Sawayama S."/>
            <person name="Nakagawa S."/>
        </authorList>
    </citation>
    <scope>NUCLEOTIDE SEQUENCE [LARGE SCALE GENOMIC DNA]</scope>
    <source>
        <strain evidence="5 6">NKW23</strain>
    </source>
</reference>
<dbReference type="RefSeq" id="WP_285674354.1">
    <property type="nucleotide sequence ID" value="NZ_BSYI01000051.1"/>
</dbReference>
<evidence type="ECO:0000313" key="5">
    <source>
        <dbReference type="EMBL" id="GMG85099.1"/>
    </source>
</evidence>
<name>A0ABQ6LSQ9_9RHOB</name>
<dbReference type="PANTHER" id="PTHR20842">
    <property type="entry name" value="PROTEASE S51 ALPHA-ASPARTYL DIPEPTIDASE"/>
    <property type="match status" value="1"/>
</dbReference>
<comment type="caution">
    <text evidence="5">The sequence shown here is derived from an EMBL/GenBank/DDBJ whole genome shotgun (WGS) entry which is preliminary data.</text>
</comment>
<evidence type="ECO:0000313" key="6">
    <source>
        <dbReference type="Proteomes" id="UP001239909"/>
    </source>
</evidence>
<keyword evidence="3" id="KW-0378">Hydrolase</keyword>
<dbReference type="InterPro" id="IPR029062">
    <property type="entry name" value="Class_I_gatase-like"/>
</dbReference>
<dbReference type="EMBL" id="BSYI01000051">
    <property type="protein sequence ID" value="GMG85099.1"/>
    <property type="molecule type" value="Genomic_DNA"/>
</dbReference>
<keyword evidence="4" id="KW-0720">Serine protease</keyword>
<sequence length="229" mass="23506">MTSATIRAVLFGGGGVTHGADPELETFLMSCLRSVPRIGYIGTASSDDPERLARVVHRFGNLGADVRHLPMRATAAEAANWAGGLDAIYVGGGHTERMLRSWHETGIDAVLCAAARAGVVVSGVSAGAVCWFDQALWDGAGSGYRPLDGLGLFPGSCCPHFTTEPARADAYRRHIAEGKISAGFAIGDGAGLALAANGAASAIVVRPGSGVWRAERTGNGAQLTPLPPA</sequence>
<dbReference type="Proteomes" id="UP001239909">
    <property type="component" value="Unassembled WGS sequence"/>
</dbReference>